<evidence type="ECO:0000313" key="2">
    <source>
        <dbReference type="Proteomes" id="UP001187471"/>
    </source>
</evidence>
<gene>
    <name evidence="1" type="ORF">RJ640_029394</name>
</gene>
<sequence>MEIERRPYHRNCTCALHNMKNVYSSSCYPDKNVLSAKRRSWTLCSLSIEVPNFSSPSLPSSSSRGTLYM</sequence>
<accession>A0AA88UU62</accession>
<name>A0AA88UU62_9ASTE</name>
<keyword evidence="2" id="KW-1185">Reference proteome</keyword>
<dbReference type="PANTHER" id="PTHR35121">
    <property type="entry name" value="HOMEODOMAIN PROTEIN 8, PUTATIVE-RELATED"/>
    <property type="match status" value="1"/>
</dbReference>
<proteinExistence type="predicted"/>
<dbReference type="Proteomes" id="UP001187471">
    <property type="component" value="Unassembled WGS sequence"/>
</dbReference>
<reference evidence="1" key="1">
    <citation type="submission" date="2022-12" db="EMBL/GenBank/DDBJ databases">
        <title>Draft genome assemblies for two species of Escallonia (Escalloniales).</title>
        <authorList>
            <person name="Chanderbali A."/>
            <person name="Dervinis C."/>
            <person name="Anghel I."/>
            <person name="Soltis D."/>
            <person name="Soltis P."/>
            <person name="Zapata F."/>
        </authorList>
    </citation>
    <scope>NUCLEOTIDE SEQUENCE</scope>
    <source>
        <strain evidence="1">UCBG92.1500</strain>
        <tissue evidence="1">Leaf</tissue>
    </source>
</reference>
<comment type="caution">
    <text evidence="1">The sequence shown here is derived from an EMBL/GenBank/DDBJ whole genome shotgun (WGS) entry which is preliminary data.</text>
</comment>
<protein>
    <submittedName>
        <fullName evidence="1">Uncharacterized protein</fullName>
    </submittedName>
</protein>
<organism evidence="1 2">
    <name type="scientific">Escallonia rubra</name>
    <dbReference type="NCBI Taxonomy" id="112253"/>
    <lineage>
        <taxon>Eukaryota</taxon>
        <taxon>Viridiplantae</taxon>
        <taxon>Streptophyta</taxon>
        <taxon>Embryophyta</taxon>
        <taxon>Tracheophyta</taxon>
        <taxon>Spermatophyta</taxon>
        <taxon>Magnoliopsida</taxon>
        <taxon>eudicotyledons</taxon>
        <taxon>Gunneridae</taxon>
        <taxon>Pentapetalae</taxon>
        <taxon>asterids</taxon>
        <taxon>campanulids</taxon>
        <taxon>Escalloniales</taxon>
        <taxon>Escalloniaceae</taxon>
        <taxon>Escallonia</taxon>
    </lineage>
</organism>
<evidence type="ECO:0000313" key="1">
    <source>
        <dbReference type="EMBL" id="KAK2994951.1"/>
    </source>
</evidence>
<dbReference type="PANTHER" id="PTHR35121:SF4">
    <property type="entry name" value="SWIM-TYPE DOMAIN-CONTAINING PROTEIN"/>
    <property type="match status" value="1"/>
</dbReference>
<dbReference type="AlphaFoldDB" id="A0AA88UU62"/>
<dbReference type="EMBL" id="JAVXUO010000154">
    <property type="protein sequence ID" value="KAK2994951.1"/>
    <property type="molecule type" value="Genomic_DNA"/>
</dbReference>